<evidence type="ECO:0000313" key="8">
    <source>
        <dbReference type="EMBL" id="QDS88824.1"/>
    </source>
</evidence>
<evidence type="ECO:0000313" key="9">
    <source>
        <dbReference type="Proteomes" id="UP000319557"/>
    </source>
</evidence>
<feature type="region of interest" description="Disordered" evidence="5">
    <location>
        <begin position="867"/>
        <end position="890"/>
    </location>
</feature>
<keyword evidence="2 6" id="KW-0812">Transmembrane</keyword>
<feature type="transmembrane region" description="Helical" evidence="6">
    <location>
        <begin position="161"/>
        <end position="179"/>
    </location>
</feature>
<gene>
    <name evidence="8" type="ORF">EC9_30190</name>
</gene>
<dbReference type="RefSeq" id="WP_145346302.1">
    <property type="nucleotide sequence ID" value="NZ_CP036261.1"/>
</dbReference>
<feature type="compositionally biased region" description="Basic residues" evidence="5">
    <location>
        <begin position="545"/>
        <end position="555"/>
    </location>
</feature>
<dbReference type="KEGG" id="ruv:EC9_30190"/>
<feature type="transmembrane region" description="Helical" evidence="6">
    <location>
        <begin position="211"/>
        <end position="228"/>
    </location>
</feature>
<feature type="transmembrane region" description="Helical" evidence="6">
    <location>
        <begin position="45"/>
        <end position="64"/>
    </location>
</feature>
<comment type="subcellular location">
    <subcellularLocation>
        <location evidence="1">Membrane</location>
        <topology evidence="1">Multi-pass membrane protein</topology>
    </subcellularLocation>
</comment>
<evidence type="ECO:0000259" key="7">
    <source>
        <dbReference type="Pfam" id="PF04932"/>
    </source>
</evidence>
<dbReference type="GO" id="GO:0016020">
    <property type="term" value="C:membrane"/>
    <property type="evidence" value="ECO:0007669"/>
    <property type="project" value="UniProtKB-SubCell"/>
</dbReference>
<evidence type="ECO:0000256" key="3">
    <source>
        <dbReference type="ARBA" id="ARBA00022989"/>
    </source>
</evidence>
<feature type="transmembrane region" description="Helical" evidence="6">
    <location>
        <begin position="20"/>
        <end position="39"/>
    </location>
</feature>
<organism evidence="8 9">
    <name type="scientific">Rosistilla ulvae</name>
    <dbReference type="NCBI Taxonomy" id="1930277"/>
    <lineage>
        <taxon>Bacteria</taxon>
        <taxon>Pseudomonadati</taxon>
        <taxon>Planctomycetota</taxon>
        <taxon>Planctomycetia</taxon>
        <taxon>Pirellulales</taxon>
        <taxon>Pirellulaceae</taxon>
        <taxon>Rosistilla</taxon>
    </lineage>
</organism>
<feature type="transmembrane region" description="Helical" evidence="6">
    <location>
        <begin position="467"/>
        <end position="489"/>
    </location>
</feature>
<accession>A0A517M1R4</accession>
<dbReference type="InterPro" id="IPR007016">
    <property type="entry name" value="O-antigen_ligase-rel_domated"/>
</dbReference>
<keyword evidence="4 6" id="KW-0472">Membrane</keyword>
<feature type="compositionally biased region" description="Polar residues" evidence="5">
    <location>
        <begin position="523"/>
        <end position="538"/>
    </location>
</feature>
<sequence>MPDAVQRTTSESLALLWRRLIAVLASLVPAAAAWDYGGVLPWTKWALAVATVGLLIALLPLVVTRRPSSRLVYGLPFIALAIWGYAAFQTLPLPSGLAQIIAPASYTAHAQWGISADIPAATSMPISVAPWYTLSYLVLPACFASFVLIGTVALRGEKDLLILLTLATIAGVAISYIGIADKINVNEGQGELLAPTDAALPFGPFVNRNNAAGYLNLCLACTIGTLVYRHRTRLKERKNDDRYRISGNSGWEKLVSRITRFGRLTDNLSVVIVVLAIVIASGIFISGSRGGMLATLAGTFVVGLRSINRSRKFTALIAISIGFVGFGLTLGSIGMVSTVQERFAQVWGDDALQDGRLDHWQDSLVASANYLPGGAGLGSYRFAYMPFQRVGGSAWFLNADGMPFEWLLEGGLIVIGLVIAGIAWTYRLLWNLSYFKNTPTDAAIATTAWFAIPSLMVSQSFDFGILLPANTILTALILGAVCASVKPVFKKQARKPSSKTDDKQESGKSRRSSTSEYPPLKAHSSSHSPTTSYETSKASDPPRGTSHRRSHHARHAASEGSRKPKRRHRSGRQRAIDLVLALTCWTGCLATAALAIPQQFQAAQIDDVVRKLDAWQPERVDAVESIDAIATQTHQLAARYPDNPDLLLADAQAILLQSRADLLREEPADLSRLEFERRWQRTAPLLQRYQFHTQRAASNQPSLDWHSVLLPGQSEQPLLAARDQTLASLRCAPLNDKAYSLLLMLDFVDHSYQESERWLKQLHQLEIRRPDGLERLGVLAAVYPGPQAAQPIWRDELQLAPERLASVWRTIQQLEIDADLNSLAPDDPAALLVAAESLTKDPATREQLLARIDAIIAREGRSSLKQLARADATDDSQVADSDGPANKPLVPRVADDAQWHYFNARVALLRDDFAAAEQAYRDAVQMSPGDVVWREQFAHLLMRNGKQKEAVAQIERCMLQAPLNRRFQDLASQFRAADVSPPEND</sequence>
<dbReference type="Pfam" id="PF04932">
    <property type="entry name" value="Wzy_C"/>
    <property type="match status" value="1"/>
</dbReference>
<feature type="transmembrane region" description="Helical" evidence="6">
    <location>
        <begin position="406"/>
        <end position="430"/>
    </location>
</feature>
<feature type="transmembrane region" description="Helical" evidence="6">
    <location>
        <begin position="71"/>
        <end position="88"/>
    </location>
</feature>
<feature type="domain" description="O-antigen ligase-related" evidence="7">
    <location>
        <begin position="275"/>
        <end position="418"/>
    </location>
</feature>
<evidence type="ECO:0000256" key="1">
    <source>
        <dbReference type="ARBA" id="ARBA00004141"/>
    </source>
</evidence>
<keyword evidence="9" id="KW-1185">Reference proteome</keyword>
<dbReference type="PANTHER" id="PTHR37422:SF23">
    <property type="entry name" value="TEICHURONIC ACID BIOSYNTHESIS PROTEIN TUAE"/>
    <property type="match status" value="1"/>
</dbReference>
<feature type="compositionally biased region" description="Basic and acidic residues" evidence="5">
    <location>
        <begin position="498"/>
        <end position="508"/>
    </location>
</feature>
<feature type="transmembrane region" description="Helical" evidence="6">
    <location>
        <begin position="575"/>
        <end position="596"/>
    </location>
</feature>
<evidence type="ECO:0000256" key="4">
    <source>
        <dbReference type="ARBA" id="ARBA00023136"/>
    </source>
</evidence>
<evidence type="ECO:0000256" key="2">
    <source>
        <dbReference type="ARBA" id="ARBA00022692"/>
    </source>
</evidence>
<name>A0A517M1R4_9BACT</name>
<evidence type="ECO:0000256" key="5">
    <source>
        <dbReference type="SAM" id="MobiDB-lite"/>
    </source>
</evidence>
<proteinExistence type="predicted"/>
<protein>
    <recommendedName>
        <fullName evidence="7">O-antigen ligase-related domain-containing protein</fullName>
    </recommendedName>
</protein>
<feature type="transmembrane region" description="Helical" evidence="6">
    <location>
        <begin position="315"/>
        <end position="336"/>
    </location>
</feature>
<dbReference type="SUPFAM" id="SSF48452">
    <property type="entry name" value="TPR-like"/>
    <property type="match status" value="1"/>
</dbReference>
<dbReference type="AlphaFoldDB" id="A0A517M1R4"/>
<dbReference type="Proteomes" id="UP000319557">
    <property type="component" value="Chromosome"/>
</dbReference>
<dbReference type="OrthoDB" id="260459at2"/>
<dbReference type="InterPro" id="IPR051533">
    <property type="entry name" value="WaaL-like"/>
</dbReference>
<dbReference type="InterPro" id="IPR011990">
    <property type="entry name" value="TPR-like_helical_dom_sf"/>
</dbReference>
<feature type="transmembrane region" description="Helical" evidence="6">
    <location>
        <begin position="267"/>
        <end position="285"/>
    </location>
</feature>
<feature type="compositionally biased region" description="Basic residues" evidence="5">
    <location>
        <begin position="563"/>
        <end position="572"/>
    </location>
</feature>
<evidence type="ECO:0000256" key="6">
    <source>
        <dbReference type="SAM" id="Phobius"/>
    </source>
</evidence>
<dbReference type="PANTHER" id="PTHR37422">
    <property type="entry name" value="TEICHURONIC ACID BIOSYNTHESIS PROTEIN TUAE"/>
    <property type="match status" value="1"/>
</dbReference>
<feature type="region of interest" description="Disordered" evidence="5">
    <location>
        <begin position="492"/>
        <end position="572"/>
    </location>
</feature>
<feature type="transmembrane region" description="Helical" evidence="6">
    <location>
        <begin position="134"/>
        <end position="154"/>
    </location>
</feature>
<keyword evidence="3 6" id="KW-1133">Transmembrane helix</keyword>
<feature type="transmembrane region" description="Helical" evidence="6">
    <location>
        <begin position="291"/>
        <end position="308"/>
    </location>
</feature>
<dbReference type="Gene3D" id="1.25.40.10">
    <property type="entry name" value="Tetratricopeptide repeat domain"/>
    <property type="match status" value="1"/>
</dbReference>
<reference evidence="8 9" key="1">
    <citation type="submission" date="2019-02" db="EMBL/GenBank/DDBJ databases">
        <title>Deep-cultivation of Planctomycetes and their phenomic and genomic characterization uncovers novel biology.</title>
        <authorList>
            <person name="Wiegand S."/>
            <person name="Jogler M."/>
            <person name="Boedeker C."/>
            <person name="Pinto D."/>
            <person name="Vollmers J."/>
            <person name="Rivas-Marin E."/>
            <person name="Kohn T."/>
            <person name="Peeters S.H."/>
            <person name="Heuer A."/>
            <person name="Rast P."/>
            <person name="Oberbeckmann S."/>
            <person name="Bunk B."/>
            <person name="Jeske O."/>
            <person name="Meyerdierks A."/>
            <person name="Storesund J.E."/>
            <person name="Kallscheuer N."/>
            <person name="Luecker S."/>
            <person name="Lage O.M."/>
            <person name="Pohl T."/>
            <person name="Merkel B.J."/>
            <person name="Hornburger P."/>
            <person name="Mueller R.-W."/>
            <person name="Bruemmer F."/>
            <person name="Labrenz M."/>
            <person name="Spormann A.M."/>
            <person name="Op den Camp H."/>
            <person name="Overmann J."/>
            <person name="Amann R."/>
            <person name="Jetten M.S.M."/>
            <person name="Mascher T."/>
            <person name="Medema M.H."/>
            <person name="Devos D.P."/>
            <person name="Kaster A.-K."/>
            <person name="Ovreas L."/>
            <person name="Rohde M."/>
            <person name="Galperin M.Y."/>
            <person name="Jogler C."/>
        </authorList>
    </citation>
    <scope>NUCLEOTIDE SEQUENCE [LARGE SCALE GENOMIC DNA]</scope>
    <source>
        <strain evidence="8 9">EC9</strain>
    </source>
</reference>
<dbReference type="EMBL" id="CP036261">
    <property type="protein sequence ID" value="QDS88824.1"/>
    <property type="molecule type" value="Genomic_DNA"/>
</dbReference>